<reference evidence="2 3" key="1">
    <citation type="submission" date="2019-03" db="EMBL/GenBank/DDBJ databases">
        <title>First draft genome of Liparis tanakae, snailfish: a comprehensive survey of snailfish specific genes.</title>
        <authorList>
            <person name="Kim W."/>
            <person name="Song I."/>
            <person name="Jeong J.-H."/>
            <person name="Kim D."/>
            <person name="Kim S."/>
            <person name="Ryu S."/>
            <person name="Song J.Y."/>
            <person name="Lee S.K."/>
        </authorList>
    </citation>
    <scope>NUCLEOTIDE SEQUENCE [LARGE SCALE GENOMIC DNA]</scope>
    <source>
        <tissue evidence="2">Muscle</tissue>
    </source>
</reference>
<evidence type="ECO:0000256" key="1">
    <source>
        <dbReference type="SAM" id="MobiDB-lite"/>
    </source>
</evidence>
<protein>
    <submittedName>
        <fullName evidence="2">Uncharacterized protein</fullName>
    </submittedName>
</protein>
<keyword evidence="3" id="KW-1185">Reference proteome</keyword>
<evidence type="ECO:0000313" key="2">
    <source>
        <dbReference type="EMBL" id="TNN57537.1"/>
    </source>
</evidence>
<dbReference type="Proteomes" id="UP000314294">
    <property type="component" value="Unassembled WGS sequence"/>
</dbReference>
<name>A0A4Z2GV74_9TELE</name>
<comment type="caution">
    <text evidence="2">The sequence shown here is derived from an EMBL/GenBank/DDBJ whole genome shotgun (WGS) entry which is preliminary data.</text>
</comment>
<evidence type="ECO:0000313" key="3">
    <source>
        <dbReference type="Proteomes" id="UP000314294"/>
    </source>
</evidence>
<accession>A0A4Z2GV74</accession>
<dbReference type="EMBL" id="SRLO01000403">
    <property type="protein sequence ID" value="TNN57537.1"/>
    <property type="molecule type" value="Genomic_DNA"/>
</dbReference>
<dbReference type="AlphaFoldDB" id="A0A4Z2GV74"/>
<feature type="region of interest" description="Disordered" evidence="1">
    <location>
        <begin position="1"/>
        <end position="24"/>
    </location>
</feature>
<feature type="region of interest" description="Disordered" evidence="1">
    <location>
        <begin position="63"/>
        <end position="87"/>
    </location>
</feature>
<sequence length="122" mass="13647">MVTADVKLDPQAGPRHQQTVRAEQPSPIGLLPKSLDGYLSVVEQDALQDLVRGLWGIVIRRQRDGDPRRRSHRLADGIRRSPRGRVDGGRVSIEATFEPSALLVSGVFGPRAWHRRDQENKP</sequence>
<gene>
    <name evidence="2" type="ORF">EYF80_032261</name>
</gene>
<proteinExistence type="predicted"/>
<organism evidence="2 3">
    <name type="scientific">Liparis tanakae</name>
    <name type="common">Tanaka's snailfish</name>
    <dbReference type="NCBI Taxonomy" id="230148"/>
    <lineage>
        <taxon>Eukaryota</taxon>
        <taxon>Metazoa</taxon>
        <taxon>Chordata</taxon>
        <taxon>Craniata</taxon>
        <taxon>Vertebrata</taxon>
        <taxon>Euteleostomi</taxon>
        <taxon>Actinopterygii</taxon>
        <taxon>Neopterygii</taxon>
        <taxon>Teleostei</taxon>
        <taxon>Neoteleostei</taxon>
        <taxon>Acanthomorphata</taxon>
        <taxon>Eupercaria</taxon>
        <taxon>Perciformes</taxon>
        <taxon>Cottioidei</taxon>
        <taxon>Cottales</taxon>
        <taxon>Liparidae</taxon>
        <taxon>Liparis</taxon>
    </lineage>
</organism>